<dbReference type="InterPro" id="IPR001810">
    <property type="entry name" value="F-box_dom"/>
</dbReference>
<evidence type="ECO:0000313" key="4">
    <source>
        <dbReference type="Proteomes" id="UP001205105"/>
    </source>
</evidence>
<dbReference type="PANTHER" id="PTHR47186">
    <property type="entry name" value="LEUCINE-RICH REPEAT-CONTAINING PROTEIN 57"/>
    <property type="match status" value="1"/>
</dbReference>
<evidence type="ECO:0000256" key="1">
    <source>
        <dbReference type="ARBA" id="ARBA00004430"/>
    </source>
</evidence>
<comment type="caution">
    <text evidence="3">The sequence shown here is derived from an EMBL/GenBank/DDBJ whole genome shotgun (WGS) entry which is preliminary data.</text>
</comment>
<accession>A0AAD5DI00</accession>
<sequence length="547" mass="59905">MPASLPALPEDVLGRVLALCGRQEGWTVTLVCKLWRRLFYEQREPWRCLELSFAEVPPYKVVEPTAAERAGDEEESSRFVWEIDEGQRQLALDEYTHKLKLVQRVAPRVEEASIGGEMLDVLGYLIGEREGLAACLTALRAATALTSLKLEQPSVTAAAGAALAALSGLRALRRIYGFDEHDAAALRSLRRLQMLEVEHWSLERFPSIVPELSTQLTSLTLYSRSTEVAMPALRPLTRLSQLRELEVVEDALLGEVAGGEAGLEILPLSTFPALERLALCSCARLKTADGTVFPRLRPGAYNDPATLQLRRSPMDPSFWLLMCGYFIMSEAAGLPALLEELGLQPGQLGRLLFYGVEPPPAQALAAWPQLPGVERLILQSSRFPLDALLPLLPRLQVLNISSVAAPASGQPLLAPLAHCAAGLHTLQVEYCTCSELPEGPYLQGLQTLVLENTRLATLPPCLTAASRLEELKLQQNDELSISETDVDDVLARLPVLRLLWLDLLQLSGSAAAERMHTLAAGRPQLELRIANENENDEESVDGLPVPA</sequence>
<dbReference type="Proteomes" id="UP001205105">
    <property type="component" value="Unassembled WGS sequence"/>
</dbReference>
<dbReference type="SUPFAM" id="SSF81383">
    <property type="entry name" value="F-box domain"/>
    <property type="match status" value="1"/>
</dbReference>
<evidence type="ECO:0000259" key="2">
    <source>
        <dbReference type="PROSITE" id="PS50181"/>
    </source>
</evidence>
<protein>
    <recommendedName>
        <fullName evidence="2">F-box domain-containing protein</fullName>
    </recommendedName>
</protein>
<proteinExistence type="predicted"/>
<organism evidence="3 4">
    <name type="scientific">Chlorella ohadii</name>
    <dbReference type="NCBI Taxonomy" id="2649997"/>
    <lineage>
        <taxon>Eukaryota</taxon>
        <taxon>Viridiplantae</taxon>
        <taxon>Chlorophyta</taxon>
        <taxon>core chlorophytes</taxon>
        <taxon>Trebouxiophyceae</taxon>
        <taxon>Chlorellales</taxon>
        <taxon>Chlorellaceae</taxon>
        <taxon>Chlorella clade</taxon>
        <taxon>Chlorella</taxon>
    </lineage>
</organism>
<evidence type="ECO:0000313" key="3">
    <source>
        <dbReference type="EMBL" id="KAI7836604.1"/>
    </source>
</evidence>
<gene>
    <name evidence="3" type="ORF">COHA_009562</name>
</gene>
<dbReference type="InterPro" id="IPR032675">
    <property type="entry name" value="LRR_dom_sf"/>
</dbReference>
<name>A0AAD5DI00_9CHLO</name>
<dbReference type="Gene3D" id="3.80.10.10">
    <property type="entry name" value="Ribonuclease Inhibitor"/>
    <property type="match status" value="2"/>
</dbReference>
<keyword evidence="4" id="KW-1185">Reference proteome</keyword>
<dbReference type="EMBL" id="JADXDR010000181">
    <property type="protein sequence ID" value="KAI7836604.1"/>
    <property type="molecule type" value="Genomic_DNA"/>
</dbReference>
<dbReference type="PROSITE" id="PS50181">
    <property type="entry name" value="FBOX"/>
    <property type="match status" value="1"/>
</dbReference>
<comment type="subcellular location">
    <subcellularLocation>
        <location evidence="1">Cytoplasm</location>
        <location evidence="1">Cytoskeleton</location>
        <location evidence="1">Cilium axoneme</location>
    </subcellularLocation>
</comment>
<feature type="domain" description="F-box" evidence="2">
    <location>
        <begin position="2"/>
        <end position="49"/>
    </location>
</feature>
<dbReference type="SUPFAM" id="SSF52047">
    <property type="entry name" value="RNI-like"/>
    <property type="match status" value="1"/>
</dbReference>
<dbReference type="AlphaFoldDB" id="A0AAD5DI00"/>
<dbReference type="GO" id="GO:0005930">
    <property type="term" value="C:axoneme"/>
    <property type="evidence" value="ECO:0007669"/>
    <property type="project" value="UniProtKB-SubCell"/>
</dbReference>
<reference evidence="3" key="1">
    <citation type="submission" date="2020-11" db="EMBL/GenBank/DDBJ databases">
        <title>Chlorella ohadii genome sequencing and assembly.</title>
        <authorList>
            <person name="Murik O."/>
            <person name="Treves H."/>
            <person name="Kedem I."/>
            <person name="Shotland Y."/>
            <person name="Kaplan A."/>
        </authorList>
    </citation>
    <scope>NUCLEOTIDE SEQUENCE</scope>
    <source>
        <strain evidence="3">1</strain>
    </source>
</reference>
<dbReference type="InterPro" id="IPR036047">
    <property type="entry name" value="F-box-like_dom_sf"/>
</dbReference>